<gene>
    <name evidence="1" type="ORF">LCGC14_1417100</name>
</gene>
<name>A0A0F9M825_9ZZZZ</name>
<dbReference type="EMBL" id="LAZR01009406">
    <property type="protein sequence ID" value="KKM72785.1"/>
    <property type="molecule type" value="Genomic_DNA"/>
</dbReference>
<dbReference type="SUPFAM" id="SSF53448">
    <property type="entry name" value="Nucleotide-diphospho-sugar transferases"/>
    <property type="match status" value="1"/>
</dbReference>
<evidence type="ECO:0008006" key="2">
    <source>
        <dbReference type="Google" id="ProtNLM"/>
    </source>
</evidence>
<proteinExistence type="predicted"/>
<dbReference type="AlphaFoldDB" id="A0A0F9M825"/>
<dbReference type="Gene3D" id="3.90.550.10">
    <property type="entry name" value="Spore Coat Polysaccharide Biosynthesis Protein SpsA, Chain A"/>
    <property type="match status" value="1"/>
</dbReference>
<comment type="caution">
    <text evidence="1">The sequence shown here is derived from an EMBL/GenBank/DDBJ whole genome shotgun (WGS) entry which is preliminary data.</text>
</comment>
<reference evidence="1" key="1">
    <citation type="journal article" date="2015" name="Nature">
        <title>Complex archaea that bridge the gap between prokaryotes and eukaryotes.</title>
        <authorList>
            <person name="Spang A."/>
            <person name="Saw J.H."/>
            <person name="Jorgensen S.L."/>
            <person name="Zaremba-Niedzwiedzka K."/>
            <person name="Martijn J."/>
            <person name="Lind A.E."/>
            <person name="van Eijk R."/>
            <person name="Schleper C."/>
            <person name="Guy L."/>
            <person name="Ettema T.J."/>
        </authorList>
    </citation>
    <scope>NUCLEOTIDE SEQUENCE</scope>
</reference>
<dbReference type="InterPro" id="IPR029044">
    <property type="entry name" value="Nucleotide-diphossugar_trans"/>
</dbReference>
<evidence type="ECO:0000313" key="1">
    <source>
        <dbReference type="EMBL" id="KKM72785.1"/>
    </source>
</evidence>
<protein>
    <recommendedName>
        <fullName evidence="2">Glycosyltransferase</fullName>
    </recommendedName>
</protein>
<sequence>MLTVACVLKSGGIYDRTWVDRLQRGVVQHMNAEHRFVCLTDTLSDDVMFEQSAGTGLAWQRLRHGWPGWWSKMELFRLDGPVLYLDLDVVITGSLDELIAADCQPFDPAAFAISEQLGKTNLLVAPRDFMNKRELNSSVLFFNDCGYLYDQFAEDPDRHMSRFRGDQNFITDRCWDALTFPPGWCVSYRRDCRTKLGVGQLPKGARVVCFHGAPKPPDVDDPWVKEYWAA</sequence>
<organism evidence="1">
    <name type="scientific">marine sediment metagenome</name>
    <dbReference type="NCBI Taxonomy" id="412755"/>
    <lineage>
        <taxon>unclassified sequences</taxon>
        <taxon>metagenomes</taxon>
        <taxon>ecological metagenomes</taxon>
    </lineage>
</organism>
<accession>A0A0F9M825</accession>